<feature type="domain" description="Transcription regulator PadR N-terminal" evidence="1">
    <location>
        <begin position="19"/>
        <end position="88"/>
    </location>
</feature>
<dbReference type="SUPFAM" id="SSF46785">
    <property type="entry name" value="Winged helix' DNA-binding domain"/>
    <property type="match status" value="1"/>
</dbReference>
<dbReference type="PANTHER" id="PTHR33169:SF14">
    <property type="entry name" value="TRANSCRIPTIONAL REGULATOR RV3488"/>
    <property type="match status" value="1"/>
</dbReference>
<dbReference type="InterPro" id="IPR036390">
    <property type="entry name" value="WH_DNA-bd_sf"/>
</dbReference>
<dbReference type="AlphaFoldDB" id="A0A0F9MFG0"/>
<dbReference type="Pfam" id="PF03551">
    <property type="entry name" value="PadR"/>
    <property type="match status" value="1"/>
</dbReference>
<protein>
    <recommendedName>
        <fullName evidence="1">Transcription regulator PadR N-terminal domain-containing protein</fullName>
    </recommendedName>
</protein>
<dbReference type="PANTHER" id="PTHR33169">
    <property type="entry name" value="PADR-FAMILY TRANSCRIPTIONAL REGULATOR"/>
    <property type="match status" value="1"/>
</dbReference>
<sequence>MKSINPLRRFQKGSILVHILYHASKEPLYGSWLKEELAEHGYHISDGTLYPWLNRLAYSGFLFLEKRNISGKIRKYYSITEAGKNHFKKIMDYLKKLYDEVILQK</sequence>
<dbReference type="Gene3D" id="1.10.10.10">
    <property type="entry name" value="Winged helix-like DNA-binding domain superfamily/Winged helix DNA-binding domain"/>
    <property type="match status" value="1"/>
</dbReference>
<gene>
    <name evidence="2" type="ORF">LCGC14_1080720</name>
</gene>
<dbReference type="InterPro" id="IPR052509">
    <property type="entry name" value="Metal_resp_DNA-bind_regulator"/>
</dbReference>
<dbReference type="InterPro" id="IPR005149">
    <property type="entry name" value="Tscrpt_reg_PadR_N"/>
</dbReference>
<dbReference type="InterPro" id="IPR036388">
    <property type="entry name" value="WH-like_DNA-bd_sf"/>
</dbReference>
<evidence type="ECO:0000313" key="2">
    <source>
        <dbReference type="EMBL" id="KKN06095.1"/>
    </source>
</evidence>
<name>A0A0F9MFG0_9ZZZZ</name>
<dbReference type="EMBL" id="LAZR01004728">
    <property type="protein sequence ID" value="KKN06095.1"/>
    <property type="molecule type" value="Genomic_DNA"/>
</dbReference>
<accession>A0A0F9MFG0</accession>
<evidence type="ECO:0000259" key="1">
    <source>
        <dbReference type="Pfam" id="PF03551"/>
    </source>
</evidence>
<organism evidence="2">
    <name type="scientific">marine sediment metagenome</name>
    <dbReference type="NCBI Taxonomy" id="412755"/>
    <lineage>
        <taxon>unclassified sequences</taxon>
        <taxon>metagenomes</taxon>
        <taxon>ecological metagenomes</taxon>
    </lineage>
</organism>
<reference evidence="2" key="1">
    <citation type="journal article" date="2015" name="Nature">
        <title>Complex archaea that bridge the gap between prokaryotes and eukaryotes.</title>
        <authorList>
            <person name="Spang A."/>
            <person name="Saw J.H."/>
            <person name="Jorgensen S.L."/>
            <person name="Zaremba-Niedzwiedzka K."/>
            <person name="Martijn J."/>
            <person name="Lind A.E."/>
            <person name="van Eijk R."/>
            <person name="Schleper C."/>
            <person name="Guy L."/>
            <person name="Ettema T.J."/>
        </authorList>
    </citation>
    <scope>NUCLEOTIDE SEQUENCE</scope>
</reference>
<proteinExistence type="predicted"/>
<comment type="caution">
    <text evidence="2">The sequence shown here is derived from an EMBL/GenBank/DDBJ whole genome shotgun (WGS) entry which is preliminary data.</text>
</comment>